<gene>
    <name evidence="1" type="ORF">ERS013200_03344</name>
</gene>
<name>A0A656AK41_VIBCL</name>
<sequence>MVRTGKPITEQGEALATVVLDSIRDVPHYLLRVKK</sequence>
<accession>A0A656AK41</accession>
<evidence type="ECO:0000313" key="1">
    <source>
        <dbReference type="EMBL" id="CSD15211.1"/>
    </source>
</evidence>
<organism evidence="1 2">
    <name type="scientific">Vibrio cholerae</name>
    <dbReference type="NCBI Taxonomy" id="666"/>
    <lineage>
        <taxon>Bacteria</taxon>
        <taxon>Pseudomonadati</taxon>
        <taxon>Pseudomonadota</taxon>
        <taxon>Gammaproteobacteria</taxon>
        <taxon>Vibrionales</taxon>
        <taxon>Vibrionaceae</taxon>
        <taxon>Vibrio</taxon>
    </lineage>
</organism>
<dbReference type="AlphaFoldDB" id="A0A656AK41"/>
<dbReference type="EMBL" id="CWQY01000031">
    <property type="protein sequence ID" value="CSD15211.1"/>
    <property type="molecule type" value="Genomic_DNA"/>
</dbReference>
<evidence type="ECO:0000313" key="2">
    <source>
        <dbReference type="Proteomes" id="UP000041770"/>
    </source>
</evidence>
<reference evidence="1 2" key="1">
    <citation type="submission" date="2015-07" db="EMBL/GenBank/DDBJ databases">
        <authorList>
            <consortium name="Pathogen Informatics"/>
        </authorList>
    </citation>
    <scope>NUCLEOTIDE SEQUENCE [LARGE SCALE GENOMIC DNA]</scope>
    <source>
        <strain evidence="1 2">A316</strain>
    </source>
</reference>
<proteinExistence type="predicted"/>
<protein>
    <submittedName>
        <fullName evidence="1">D,D-heptose 1,7-bisphosphate phosphatase</fullName>
    </submittedName>
</protein>
<dbReference type="Proteomes" id="UP000041770">
    <property type="component" value="Unassembled WGS sequence"/>
</dbReference>